<dbReference type="InterPro" id="IPR000086">
    <property type="entry name" value="NUDIX_hydrolase_dom"/>
</dbReference>
<dbReference type="GO" id="GO:0046872">
    <property type="term" value="F:metal ion binding"/>
    <property type="evidence" value="ECO:0007669"/>
    <property type="project" value="UniProtKB-KW"/>
</dbReference>
<evidence type="ECO:0000313" key="7">
    <source>
        <dbReference type="Proteomes" id="UP000558284"/>
    </source>
</evidence>
<evidence type="ECO:0000313" key="6">
    <source>
        <dbReference type="EMBL" id="MBA1144617.1"/>
    </source>
</evidence>
<comment type="cofactor">
    <cofactor evidence="1">
        <name>Mg(2+)</name>
        <dbReference type="ChEBI" id="CHEBI:18420"/>
    </cofactor>
</comment>
<dbReference type="InterPro" id="IPR047198">
    <property type="entry name" value="DDP-like_NUDIX"/>
</dbReference>
<dbReference type="Proteomes" id="UP000558284">
    <property type="component" value="Unassembled WGS sequence"/>
</dbReference>
<dbReference type="GO" id="GO:0016462">
    <property type="term" value="F:pyrophosphatase activity"/>
    <property type="evidence" value="ECO:0007669"/>
    <property type="project" value="InterPro"/>
</dbReference>
<dbReference type="PROSITE" id="PS00893">
    <property type="entry name" value="NUDIX_BOX"/>
    <property type="match status" value="1"/>
</dbReference>
<feature type="domain" description="Nudix hydrolase" evidence="5">
    <location>
        <begin position="23"/>
        <end position="154"/>
    </location>
</feature>
<evidence type="ECO:0000256" key="4">
    <source>
        <dbReference type="ARBA" id="ARBA00022842"/>
    </source>
</evidence>
<dbReference type="Gene3D" id="3.90.79.10">
    <property type="entry name" value="Nucleoside Triphosphate Pyrophosphohydrolase"/>
    <property type="match status" value="1"/>
</dbReference>
<dbReference type="PANTHER" id="PTHR12629">
    <property type="entry name" value="DIPHOSPHOINOSITOL POLYPHOSPHATE PHOSPHOHYDROLASE"/>
    <property type="match status" value="1"/>
</dbReference>
<gene>
    <name evidence="6" type="ORF">H0241_30915</name>
</gene>
<dbReference type="Pfam" id="PF00293">
    <property type="entry name" value="NUDIX"/>
    <property type="match status" value="1"/>
</dbReference>
<proteinExistence type="predicted"/>
<evidence type="ECO:0000256" key="3">
    <source>
        <dbReference type="ARBA" id="ARBA00022801"/>
    </source>
</evidence>
<reference evidence="6 7" key="1">
    <citation type="submission" date="2020-07" db="EMBL/GenBank/DDBJ databases">
        <title>Definition of the novel symbiovar canariense within Mesorhizobium novociceri, a new species of genus Mesorhizobium nodulating Cicer canariense in the Caldera de Taburiente National Park (La Palma, Canary Islands).</title>
        <authorList>
            <person name="Leon-Barrios M."/>
            <person name="Perez-Yepez J."/>
            <person name="Flores-Felix J.D."/>
            <person name="Ramirez-Baena M.H."/>
            <person name="Pulido-Suarez L."/>
            <person name="Igual J.M."/>
            <person name="Velazquez E."/>
            <person name="Peix A."/>
        </authorList>
    </citation>
    <scope>NUCLEOTIDE SEQUENCE [LARGE SCALE GENOMIC DNA]</scope>
    <source>
        <strain evidence="6 7">CCANP35</strain>
    </source>
</reference>
<evidence type="ECO:0000259" key="5">
    <source>
        <dbReference type="PROSITE" id="PS51462"/>
    </source>
</evidence>
<dbReference type="CDD" id="cd04666">
    <property type="entry name" value="NUDIX_DIPP2_like_Nudt4"/>
    <property type="match status" value="1"/>
</dbReference>
<name>A0A838BEX8_9HYPH</name>
<dbReference type="AlphaFoldDB" id="A0A838BEX8"/>
<evidence type="ECO:0000256" key="1">
    <source>
        <dbReference type="ARBA" id="ARBA00001946"/>
    </source>
</evidence>
<keyword evidence="7" id="KW-1185">Reference proteome</keyword>
<dbReference type="SUPFAM" id="SSF55811">
    <property type="entry name" value="Nudix"/>
    <property type="match status" value="1"/>
</dbReference>
<dbReference type="RefSeq" id="WP_181061552.1">
    <property type="nucleotide sequence ID" value="NZ_JACDTY010000025.1"/>
</dbReference>
<sequence length="165" mass="18855">MLTRPTTHNHMAERVRRLFGTSPCRLQVAALPWRTTENGIEIMLITSRDTGRWVLPKGWPEAREPLCEAAAREAGEEAGLRGKISHFEAGRYFYAKALASGEEVPCEVLVFPMQVERVSDRWKEKRARTRKWVNAAEAVRMINEPDLCQIIAHFCADPYKFAART</sequence>
<dbReference type="InterPro" id="IPR015797">
    <property type="entry name" value="NUDIX_hydrolase-like_dom_sf"/>
</dbReference>
<keyword evidence="3 6" id="KW-0378">Hydrolase</keyword>
<protein>
    <submittedName>
        <fullName evidence="6">NUDIX hydrolase</fullName>
    </submittedName>
</protein>
<keyword evidence="4" id="KW-0460">Magnesium</keyword>
<comment type="caution">
    <text evidence="6">The sequence shown here is derived from an EMBL/GenBank/DDBJ whole genome shotgun (WGS) entry which is preliminary data.</text>
</comment>
<dbReference type="GO" id="GO:0005737">
    <property type="term" value="C:cytoplasm"/>
    <property type="evidence" value="ECO:0007669"/>
    <property type="project" value="TreeGrafter"/>
</dbReference>
<dbReference type="PROSITE" id="PS51462">
    <property type="entry name" value="NUDIX"/>
    <property type="match status" value="1"/>
</dbReference>
<organism evidence="6 7">
    <name type="scientific">Mesorhizobium neociceri</name>
    <dbReference type="NCBI Taxonomy" id="1307853"/>
    <lineage>
        <taxon>Bacteria</taxon>
        <taxon>Pseudomonadati</taxon>
        <taxon>Pseudomonadota</taxon>
        <taxon>Alphaproteobacteria</taxon>
        <taxon>Hyphomicrobiales</taxon>
        <taxon>Phyllobacteriaceae</taxon>
        <taxon>Mesorhizobium</taxon>
    </lineage>
</organism>
<evidence type="ECO:0000256" key="2">
    <source>
        <dbReference type="ARBA" id="ARBA00022723"/>
    </source>
</evidence>
<dbReference type="EMBL" id="JACDTY010000025">
    <property type="protein sequence ID" value="MBA1144617.1"/>
    <property type="molecule type" value="Genomic_DNA"/>
</dbReference>
<accession>A0A838BEX8</accession>
<keyword evidence="2" id="KW-0479">Metal-binding</keyword>
<dbReference type="InterPro" id="IPR020084">
    <property type="entry name" value="NUDIX_hydrolase_CS"/>
</dbReference>
<dbReference type="PANTHER" id="PTHR12629:SF0">
    <property type="entry name" value="DIPHOSPHOINOSITOL-POLYPHOSPHATE DIPHOSPHATASE"/>
    <property type="match status" value="1"/>
</dbReference>